<comment type="caution">
    <text evidence="2">The sequence shown here is derived from an EMBL/GenBank/DDBJ whole genome shotgun (WGS) entry which is preliminary data.</text>
</comment>
<reference evidence="2 3" key="1">
    <citation type="submission" date="2015-10" db="EMBL/GenBank/DDBJ databases">
        <title>Genome sequencing and analysis of members of genus Stenotrophomonas.</title>
        <authorList>
            <person name="Patil P.P."/>
            <person name="Midha S."/>
            <person name="Patil P.B."/>
        </authorList>
    </citation>
    <scope>NUCLEOTIDE SEQUENCE [LARGE SCALE GENOMIC DNA]</scope>
    <source>
        <strain evidence="2 3">JCM 9942</strain>
    </source>
</reference>
<protein>
    <recommendedName>
        <fullName evidence="4">DUF3106 domain-containing protein</fullName>
    </recommendedName>
</protein>
<proteinExistence type="predicted"/>
<feature type="chain" id="PRO_5006390363" description="DUF3106 domain-containing protein" evidence="1">
    <location>
        <begin position="22"/>
        <end position="188"/>
    </location>
</feature>
<evidence type="ECO:0000256" key="1">
    <source>
        <dbReference type="SAM" id="SignalP"/>
    </source>
</evidence>
<dbReference type="Proteomes" id="UP000050836">
    <property type="component" value="Unassembled WGS sequence"/>
</dbReference>
<organism evidence="2 3">
    <name type="scientific">Stenotrophomonas pictorum JCM 9942</name>
    <dbReference type="NCBI Taxonomy" id="1236960"/>
    <lineage>
        <taxon>Bacteria</taxon>
        <taxon>Pseudomonadati</taxon>
        <taxon>Pseudomonadota</taxon>
        <taxon>Gammaproteobacteria</taxon>
        <taxon>Lysobacterales</taxon>
        <taxon>Lysobacteraceae</taxon>
        <taxon>Stenotrophomonas</taxon>
    </lineage>
</organism>
<evidence type="ECO:0008006" key="4">
    <source>
        <dbReference type="Google" id="ProtNLM"/>
    </source>
</evidence>
<accession>A0A0R0A7B1</accession>
<dbReference type="RefSeq" id="WP_057506267.1">
    <property type="nucleotide sequence ID" value="NZ_LLXS01000030.1"/>
</dbReference>
<name>A0A0R0A7B1_9GAMM</name>
<dbReference type="EMBL" id="LLXS01000030">
    <property type="protein sequence ID" value="KRG40908.1"/>
    <property type="molecule type" value="Genomic_DNA"/>
</dbReference>
<evidence type="ECO:0000313" key="2">
    <source>
        <dbReference type="EMBL" id="KRG40908.1"/>
    </source>
</evidence>
<sequence>MRKTERVLLGCLLWLSLAVAAAPPPGLPGLPPAAPPAPRADPAAGWSALAPAQQRDLRARYAAWRALPESERQRIRQAAARVAALSAAERDALRARFAGQDQLHRDGWRLGPQLGALYPKLQPLLGYVPAEQREPLLTLLRQLDPEQLAQLTLIAQRTPPQDRAELRAQLLGVSAAGRSAWLREKVGH</sequence>
<keyword evidence="1" id="KW-0732">Signal</keyword>
<dbReference type="Pfam" id="PF11304">
    <property type="entry name" value="DUF3106"/>
    <property type="match status" value="1"/>
</dbReference>
<keyword evidence="3" id="KW-1185">Reference proteome</keyword>
<dbReference type="InterPro" id="IPR021455">
    <property type="entry name" value="DUF3106"/>
</dbReference>
<feature type="signal peptide" evidence="1">
    <location>
        <begin position="1"/>
        <end position="21"/>
    </location>
</feature>
<evidence type="ECO:0000313" key="3">
    <source>
        <dbReference type="Proteomes" id="UP000050836"/>
    </source>
</evidence>
<dbReference type="AlphaFoldDB" id="A0A0R0A7B1"/>
<gene>
    <name evidence="2" type="ORF">ARC78_12150</name>
</gene>